<dbReference type="Proteomes" id="UP000190890">
    <property type="component" value="Unassembled WGS sequence"/>
</dbReference>
<dbReference type="PROSITE" id="PS50943">
    <property type="entry name" value="HTH_CROC1"/>
    <property type="match status" value="1"/>
</dbReference>
<evidence type="ECO:0000256" key="1">
    <source>
        <dbReference type="ARBA" id="ARBA00023125"/>
    </source>
</evidence>
<dbReference type="GO" id="GO:0003677">
    <property type="term" value="F:DNA binding"/>
    <property type="evidence" value="ECO:0007669"/>
    <property type="project" value="UniProtKB-KW"/>
</dbReference>
<name>A0A1S8TVC5_9CLOT</name>
<dbReference type="Pfam" id="PF01381">
    <property type="entry name" value="HTH_3"/>
    <property type="match status" value="1"/>
</dbReference>
<dbReference type="RefSeq" id="WP_077846195.1">
    <property type="nucleotide sequence ID" value="NZ_LZZM01000053.1"/>
</dbReference>
<dbReference type="OrthoDB" id="1684348at2"/>
<organism evidence="3 4">
    <name type="scientific">Clostridium puniceum</name>
    <dbReference type="NCBI Taxonomy" id="29367"/>
    <lineage>
        <taxon>Bacteria</taxon>
        <taxon>Bacillati</taxon>
        <taxon>Bacillota</taxon>
        <taxon>Clostridia</taxon>
        <taxon>Eubacteriales</taxon>
        <taxon>Clostridiaceae</taxon>
        <taxon>Clostridium</taxon>
    </lineage>
</organism>
<evidence type="ECO:0000259" key="2">
    <source>
        <dbReference type="PROSITE" id="PS50943"/>
    </source>
</evidence>
<reference evidence="3 4" key="1">
    <citation type="submission" date="2016-05" db="EMBL/GenBank/DDBJ databases">
        <title>Microbial solvent formation.</title>
        <authorList>
            <person name="Poehlein A."/>
            <person name="Montoya Solano J.D."/>
            <person name="Flitsch S."/>
            <person name="Krabben P."/>
            <person name="Duerre P."/>
            <person name="Daniel R."/>
        </authorList>
    </citation>
    <scope>NUCLEOTIDE SEQUENCE [LARGE SCALE GENOMIC DNA]</scope>
    <source>
        <strain evidence="3 4">DSM 2619</strain>
    </source>
</reference>
<dbReference type="AlphaFoldDB" id="A0A1S8TVC5"/>
<comment type="caution">
    <text evidence="3">The sequence shown here is derived from an EMBL/GenBank/DDBJ whole genome shotgun (WGS) entry which is preliminary data.</text>
</comment>
<dbReference type="InterPro" id="IPR001387">
    <property type="entry name" value="Cro/C1-type_HTH"/>
</dbReference>
<dbReference type="PANTHER" id="PTHR46558">
    <property type="entry name" value="TRACRIPTIONAL REGULATORY PROTEIN-RELATED-RELATED"/>
    <property type="match status" value="1"/>
</dbReference>
<protein>
    <submittedName>
        <fullName evidence="3">Helix-turn-helix protein</fullName>
    </submittedName>
</protein>
<keyword evidence="1" id="KW-0238">DNA-binding</keyword>
<keyword evidence="4" id="KW-1185">Reference proteome</keyword>
<dbReference type="SMART" id="SM00530">
    <property type="entry name" value="HTH_XRE"/>
    <property type="match status" value="1"/>
</dbReference>
<sequence>MNNLIKQYREKAGLTQQEMAKQLKIAVSTYNMIENGKRGISLYNAKRISVLLKVSIDDLFFKKVVHK</sequence>
<evidence type="ECO:0000313" key="4">
    <source>
        <dbReference type="Proteomes" id="UP000190890"/>
    </source>
</evidence>
<dbReference type="PANTHER" id="PTHR46558:SF4">
    <property type="entry name" value="DNA-BIDING PHAGE PROTEIN"/>
    <property type="match status" value="1"/>
</dbReference>
<accession>A0A1S8TVC5</accession>
<feature type="domain" description="HTH cro/C1-type" evidence="2">
    <location>
        <begin position="5"/>
        <end position="59"/>
    </location>
</feature>
<dbReference type="CDD" id="cd00093">
    <property type="entry name" value="HTH_XRE"/>
    <property type="match status" value="1"/>
</dbReference>
<dbReference type="STRING" id="29367.CLPUN_09370"/>
<gene>
    <name evidence="3" type="ORF">CLPUN_09370</name>
</gene>
<dbReference type="Gene3D" id="1.10.260.40">
    <property type="entry name" value="lambda repressor-like DNA-binding domains"/>
    <property type="match status" value="1"/>
</dbReference>
<evidence type="ECO:0000313" key="3">
    <source>
        <dbReference type="EMBL" id="OOM81753.1"/>
    </source>
</evidence>
<dbReference type="SUPFAM" id="SSF47413">
    <property type="entry name" value="lambda repressor-like DNA-binding domains"/>
    <property type="match status" value="1"/>
</dbReference>
<dbReference type="EMBL" id="LZZM01000053">
    <property type="protein sequence ID" value="OOM81753.1"/>
    <property type="molecule type" value="Genomic_DNA"/>
</dbReference>
<dbReference type="InterPro" id="IPR010982">
    <property type="entry name" value="Lambda_DNA-bd_dom_sf"/>
</dbReference>
<proteinExistence type="predicted"/>